<dbReference type="GO" id="GO:0003700">
    <property type="term" value="F:DNA-binding transcription factor activity"/>
    <property type="evidence" value="ECO:0007669"/>
    <property type="project" value="InterPro"/>
</dbReference>
<feature type="domain" description="HTH merR-type" evidence="5">
    <location>
        <begin position="11"/>
        <end position="79"/>
    </location>
</feature>
<dbReference type="PANTHER" id="PTHR30204">
    <property type="entry name" value="REDOX-CYCLING DRUG-SENSING TRANSCRIPTIONAL ACTIVATOR SOXR"/>
    <property type="match status" value="1"/>
</dbReference>
<keyword evidence="4" id="KW-0804">Transcription</keyword>
<keyword evidence="3" id="KW-0238">DNA-binding</keyword>
<dbReference type="Pfam" id="PF13411">
    <property type="entry name" value="MerR_1"/>
    <property type="match status" value="1"/>
</dbReference>
<dbReference type="PANTHER" id="PTHR30204:SF69">
    <property type="entry name" value="MERR-FAMILY TRANSCRIPTIONAL REGULATOR"/>
    <property type="match status" value="1"/>
</dbReference>
<keyword evidence="7" id="KW-1185">Reference proteome</keyword>
<dbReference type="OrthoDB" id="9814833at2"/>
<dbReference type="GO" id="GO:0003677">
    <property type="term" value="F:DNA binding"/>
    <property type="evidence" value="ECO:0007669"/>
    <property type="project" value="UniProtKB-KW"/>
</dbReference>
<dbReference type="InterPro" id="IPR000551">
    <property type="entry name" value="MerR-type_HTH_dom"/>
</dbReference>
<evidence type="ECO:0000313" key="7">
    <source>
        <dbReference type="Proteomes" id="UP000189674"/>
    </source>
</evidence>
<keyword evidence="1" id="KW-0678">Repressor</keyword>
<dbReference type="EMBL" id="CP019791">
    <property type="protein sequence ID" value="AQT68414.1"/>
    <property type="molecule type" value="Genomic_DNA"/>
</dbReference>
<organism evidence="6 7">
    <name type="scientific">Anaerohalosphaera lusitana</name>
    <dbReference type="NCBI Taxonomy" id="1936003"/>
    <lineage>
        <taxon>Bacteria</taxon>
        <taxon>Pseudomonadati</taxon>
        <taxon>Planctomycetota</taxon>
        <taxon>Phycisphaerae</taxon>
        <taxon>Sedimentisphaerales</taxon>
        <taxon>Anaerohalosphaeraceae</taxon>
        <taxon>Anaerohalosphaera</taxon>
    </lineage>
</organism>
<dbReference type="InterPro" id="IPR009061">
    <property type="entry name" value="DNA-bd_dom_put_sf"/>
</dbReference>
<protein>
    <submittedName>
        <fullName evidence="6">Mercuric resistance operon regulatory protein</fullName>
    </submittedName>
</protein>
<accession>A0A1U9NL13</accession>
<dbReference type="Gene3D" id="1.10.1660.10">
    <property type="match status" value="1"/>
</dbReference>
<gene>
    <name evidence="6" type="primary">merR1</name>
    <name evidence="6" type="ORF">STSP2_01574</name>
</gene>
<dbReference type="KEGG" id="alus:STSP2_01574"/>
<evidence type="ECO:0000256" key="3">
    <source>
        <dbReference type="ARBA" id="ARBA00023125"/>
    </source>
</evidence>
<dbReference type="SMART" id="SM00422">
    <property type="entry name" value="HTH_MERR"/>
    <property type="match status" value="1"/>
</dbReference>
<evidence type="ECO:0000313" key="6">
    <source>
        <dbReference type="EMBL" id="AQT68414.1"/>
    </source>
</evidence>
<keyword evidence="2" id="KW-0805">Transcription regulation</keyword>
<evidence type="ECO:0000256" key="4">
    <source>
        <dbReference type="ARBA" id="ARBA00023163"/>
    </source>
</evidence>
<sequence>MAENFETPAKRYRIGEVVRHTPFTRQTIHNYTTMGLIQECGWTEGGHRLYDESVFERLKLIMDLRKTKTLSEIKTILLSSGNDS</sequence>
<dbReference type="STRING" id="1936003.STSP2_01574"/>
<reference evidence="7" key="1">
    <citation type="submission" date="2017-02" db="EMBL/GenBank/DDBJ databases">
        <title>Comparative genomics and description of representatives of a novel lineage of planctomycetes thriving in anoxic sediments.</title>
        <authorList>
            <person name="Spring S."/>
            <person name="Bunk B."/>
            <person name="Sproer C."/>
        </authorList>
    </citation>
    <scope>NUCLEOTIDE SEQUENCE [LARGE SCALE GENOMIC DNA]</scope>
    <source>
        <strain evidence="7">ST-NAGAB-D1</strain>
    </source>
</reference>
<proteinExistence type="predicted"/>
<dbReference type="InterPro" id="IPR047057">
    <property type="entry name" value="MerR_fam"/>
</dbReference>
<name>A0A1U9NL13_9BACT</name>
<evidence type="ECO:0000256" key="2">
    <source>
        <dbReference type="ARBA" id="ARBA00023015"/>
    </source>
</evidence>
<dbReference type="AlphaFoldDB" id="A0A1U9NL13"/>
<dbReference type="SUPFAM" id="SSF46955">
    <property type="entry name" value="Putative DNA-binding domain"/>
    <property type="match status" value="1"/>
</dbReference>
<dbReference type="RefSeq" id="WP_146661392.1">
    <property type="nucleotide sequence ID" value="NZ_CP019791.1"/>
</dbReference>
<evidence type="ECO:0000259" key="5">
    <source>
        <dbReference type="PROSITE" id="PS50937"/>
    </source>
</evidence>
<evidence type="ECO:0000256" key="1">
    <source>
        <dbReference type="ARBA" id="ARBA00022491"/>
    </source>
</evidence>
<dbReference type="Proteomes" id="UP000189674">
    <property type="component" value="Chromosome"/>
</dbReference>
<dbReference type="PROSITE" id="PS50937">
    <property type="entry name" value="HTH_MERR_2"/>
    <property type="match status" value="1"/>
</dbReference>